<dbReference type="PANTHER" id="PTHR24232:SF90">
    <property type="entry name" value="LYSOPHOSPHATIDIC ACID RECEPTOR 5B"/>
    <property type="match status" value="1"/>
</dbReference>
<evidence type="ECO:0000256" key="9">
    <source>
        <dbReference type="SAM" id="Phobius"/>
    </source>
</evidence>
<evidence type="ECO:0000259" key="10">
    <source>
        <dbReference type="PROSITE" id="PS50262"/>
    </source>
</evidence>
<feature type="transmembrane region" description="Helical" evidence="9">
    <location>
        <begin position="251"/>
        <end position="275"/>
    </location>
</feature>
<reference key="1">
    <citation type="journal article" date="2007" name="Nature">
        <title>The medaka draft genome and insights into vertebrate genome evolution.</title>
        <authorList>
            <person name="Kasahara M."/>
            <person name="Naruse K."/>
            <person name="Sasaki S."/>
            <person name="Nakatani Y."/>
            <person name="Qu W."/>
            <person name="Ahsan B."/>
            <person name="Yamada T."/>
            <person name="Nagayasu Y."/>
            <person name="Doi K."/>
            <person name="Kasai Y."/>
            <person name="Jindo T."/>
            <person name="Kobayashi D."/>
            <person name="Shimada A."/>
            <person name="Toyoda A."/>
            <person name="Kuroki Y."/>
            <person name="Fujiyama A."/>
            <person name="Sasaki T."/>
            <person name="Shimizu A."/>
            <person name="Asakawa S."/>
            <person name="Shimizu N."/>
            <person name="Hashimoto S."/>
            <person name="Yang J."/>
            <person name="Lee Y."/>
            <person name="Matsushima K."/>
            <person name="Sugano S."/>
            <person name="Sakaizumi M."/>
            <person name="Narita T."/>
            <person name="Ohishi K."/>
            <person name="Haga S."/>
            <person name="Ohta F."/>
            <person name="Nomoto H."/>
            <person name="Nogata K."/>
            <person name="Morishita T."/>
            <person name="Endo T."/>
            <person name="Shin-I T."/>
            <person name="Takeda H."/>
            <person name="Morishita S."/>
            <person name="Kohara Y."/>
        </authorList>
    </citation>
    <scope>NUCLEOTIDE SEQUENCE [LARGE SCALE GENOMIC DNA]</scope>
    <source>
        <strain>Hd-rR</strain>
    </source>
</reference>
<evidence type="ECO:0000256" key="2">
    <source>
        <dbReference type="ARBA" id="ARBA00022692"/>
    </source>
</evidence>
<feature type="domain" description="G-protein coupled receptors family 1 profile" evidence="10">
    <location>
        <begin position="49"/>
        <end position="297"/>
    </location>
</feature>
<evidence type="ECO:0000313" key="12">
    <source>
        <dbReference type="Proteomes" id="UP000265200"/>
    </source>
</evidence>
<proteinExistence type="predicted"/>
<keyword evidence="3 9" id="KW-1133">Transmembrane helix</keyword>
<evidence type="ECO:0000256" key="7">
    <source>
        <dbReference type="ARBA" id="ARBA00023180"/>
    </source>
</evidence>
<reference evidence="11 12" key="2">
    <citation type="submission" date="2017-04" db="EMBL/GenBank/DDBJ databases">
        <title>CpG methylation of centromeres and impact of large insertions on vertebrate speciation.</title>
        <authorList>
            <person name="Ichikawa K."/>
            <person name="Yoshimura J."/>
            <person name="Morishita S."/>
        </authorList>
    </citation>
    <scope>NUCLEOTIDE SEQUENCE</scope>
    <source>
        <strain evidence="11 12">HSOK</strain>
    </source>
</reference>
<dbReference type="Proteomes" id="UP000265200">
    <property type="component" value="Chromosome 13"/>
</dbReference>
<feature type="transmembrane region" description="Helical" evidence="9">
    <location>
        <begin position="118"/>
        <end position="137"/>
    </location>
</feature>
<dbReference type="Gene3D" id="1.20.1070.10">
    <property type="entry name" value="Rhodopsin 7-helix transmembrane proteins"/>
    <property type="match status" value="1"/>
</dbReference>
<dbReference type="FunFam" id="1.20.1070.10:FF:000434">
    <property type="entry name" value="Lysophosphatidic acid receptor 5a"/>
    <property type="match status" value="1"/>
</dbReference>
<keyword evidence="5 9" id="KW-0472">Membrane</keyword>
<evidence type="ECO:0000256" key="6">
    <source>
        <dbReference type="ARBA" id="ARBA00023170"/>
    </source>
</evidence>
<sequence length="319" mass="36336">MCEYRCAATVLRPLFHLCSSDKKQRTFRMENNMVFAVIFGLVIALGLPLNVVSLWIMLRRHGLKSPSAVFMVNLVISDLLLIITLPPRVYFYATETGISNEYVCIFFTMLFRNNVRSSSIFITFISVDRLLAVVYPLRSRHVRTSANASRGAALVWLVVLAVNIPEGLAFTRNLRKRPVKRACFDFSDRNTSMGNNSLKDNSSLDSSSADYFQLVLTITMLAVNIVSTVLVSHTLQNHLKESARVSNKVNVMLIFAMNLMMFIVFFLPVSLVVFFNKWRPHLSCLASVNCCMDPLLYYFSFDGFWKKKEDVDTSLAREM</sequence>
<keyword evidence="8" id="KW-0807">Transducer</keyword>
<comment type="subcellular location">
    <subcellularLocation>
        <location evidence="1">Membrane</location>
        <topology evidence="1">Multi-pass membrane protein</topology>
    </subcellularLocation>
</comment>
<dbReference type="GO" id="GO:0004930">
    <property type="term" value="F:G protein-coupled receptor activity"/>
    <property type="evidence" value="ECO:0007669"/>
    <property type="project" value="UniProtKB-KW"/>
</dbReference>
<feature type="transmembrane region" description="Helical" evidence="9">
    <location>
        <begin position="33"/>
        <end position="56"/>
    </location>
</feature>
<keyword evidence="4" id="KW-0297">G-protein coupled receptor</keyword>
<name>A0A3P9HTC4_ORYLA</name>
<dbReference type="PRINTS" id="PR00237">
    <property type="entry name" value="GPCRRHODOPSN"/>
</dbReference>
<keyword evidence="2 9" id="KW-0812">Transmembrane</keyword>
<evidence type="ECO:0000256" key="4">
    <source>
        <dbReference type="ARBA" id="ARBA00023040"/>
    </source>
</evidence>
<protein>
    <submittedName>
        <fullName evidence="11">Lysophosphatidic acid receptor 5b</fullName>
    </submittedName>
</protein>
<dbReference type="CDD" id="cd14982">
    <property type="entry name" value="7tmA_purinoceptor-like"/>
    <property type="match status" value="1"/>
</dbReference>
<feature type="transmembrane region" description="Helical" evidence="9">
    <location>
        <begin position="149"/>
        <end position="171"/>
    </location>
</feature>
<evidence type="ECO:0000256" key="5">
    <source>
        <dbReference type="ARBA" id="ARBA00023136"/>
    </source>
</evidence>
<feature type="transmembrane region" description="Helical" evidence="9">
    <location>
        <begin position="211"/>
        <end position="231"/>
    </location>
</feature>
<organism evidence="11 12">
    <name type="scientific">Oryzias latipes</name>
    <name type="common">Japanese rice fish</name>
    <name type="synonym">Japanese killifish</name>
    <dbReference type="NCBI Taxonomy" id="8090"/>
    <lineage>
        <taxon>Eukaryota</taxon>
        <taxon>Metazoa</taxon>
        <taxon>Chordata</taxon>
        <taxon>Craniata</taxon>
        <taxon>Vertebrata</taxon>
        <taxon>Euteleostomi</taxon>
        <taxon>Actinopterygii</taxon>
        <taxon>Neopterygii</taxon>
        <taxon>Teleostei</taxon>
        <taxon>Neoteleostei</taxon>
        <taxon>Acanthomorphata</taxon>
        <taxon>Ovalentaria</taxon>
        <taxon>Atherinomorphae</taxon>
        <taxon>Beloniformes</taxon>
        <taxon>Adrianichthyidae</taxon>
        <taxon>Oryziinae</taxon>
        <taxon>Oryzias</taxon>
    </lineage>
</organism>
<evidence type="ECO:0000256" key="3">
    <source>
        <dbReference type="ARBA" id="ARBA00022989"/>
    </source>
</evidence>
<dbReference type="Ensembl" id="ENSORLT00015017730.1">
    <property type="protein sequence ID" value="ENSORLP00015011012.1"/>
    <property type="gene ID" value="ENSORLG00015000819.1"/>
</dbReference>
<feature type="transmembrane region" description="Helical" evidence="9">
    <location>
        <begin position="68"/>
        <end position="85"/>
    </location>
</feature>
<dbReference type="PANTHER" id="PTHR24232">
    <property type="entry name" value="G-PROTEIN COUPLED RECEPTOR"/>
    <property type="match status" value="1"/>
</dbReference>
<dbReference type="SUPFAM" id="SSF81321">
    <property type="entry name" value="Family A G protein-coupled receptor-like"/>
    <property type="match status" value="1"/>
</dbReference>
<reference evidence="11" key="3">
    <citation type="submission" date="2025-08" db="UniProtKB">
        <authorList>
            <consortium name="Ensembl"/>
        </authorList>
    </citation>
    <scope>IDENTIFICATION</scope>
    <source>
        <strain evidence="11">HSOK</strain>
    </source>
</reference>
<reference evidence="11" key="4">
    <citation type="submission" date="2025-09" db="UniProtKB">
        <authorList>
            <consortium name="Ensembl"/>
        </authorList>
    </citation>
    <scope>IDENTIFICATION</scope>
    <source>
        <strain evidence="11">HSOK</strain>
    </source>
</reference>
<dbReference type="InterPro" id="IPR017452">
    <property type="entry name" value="GPCR_Rhodpsn_7TM"/>
</dbReference>
<dbReference type="InterPro" id="IPR000276">
    <property type="entry name" value="GPCR_Rhodpsn"/>
</dbReference>
<evidence type="ECO:0000256" key="1">
    <source>
        <dbReference type="ARBA" id="ARBA00004141"/>
    </source>
</evidence>
<dbReference type="PROSITE" id="PS50262">
    <property type="entry name" value="G_PROTEIN_RECEP_F1_2"/>
    <property type="match status" value="1"/>
</dbReference>
<keyword evidence="7" id="KW-0325">Glycoprotein</keyword>
<dbReference type="AlphaFoldDB" id="A0A3P9HTC4"/>
<dbReference type="Pfam" id="PF00001">
    <property type="entry name" value="7tm_1"/>
    <property type="match status" value="1"/>
</dbReference>
<dbReference type="GO" id="GO:0016020">
    <property type="term" value="C:membrane"/>
    <property type="evidence" value="ECO:0007669"/>
    <property type="project" value="UniProtKB-SubCell"/>
</dbReference>
<evidence type="ECO:0000256" key="8">
    <source>
        <dbReference type="ARBA" id="ARBA00023224"/>
    </source>
</evidence>
<keyword evidence="6" id="KW-0675">Receptor</keyword>
<evidence type="ECO:0000313" key="11">
    <source>
        <dbReference type="Ensembl" id="ENSORLP00015011012.1"/>
    </source>
</evidence>
<accession>A0A3P9HTC4</accession>